<dbReference type="InterPro" id="IPR045861">
    <property type="entry name" value="CorA_cytoplasmic_dom"/>
</dbReference>
<dbReference type="EMBL" id="JAAQHG020000020">
    <property type="protein sequence ID" value="KAL1585370.1"/>
    <property type="molecule type" value="Genomic_DNA"/>
</dbReference>
<feature type="compositionally biased region" description="Basic and acidic residues" evidence="2">
    <location>
        <begin position="131"/>
        <end position="141"/>
    </location>
</feature>
<evidence type="ECO:0000256" key="1">
    <source>
        <dbReference type="ARBA" id="ARBA00004651"/>
    </source>
</evidence>
<name>A0AB34KQ31_9PEZI</name>
<feature type="transmembrane region" description="Helical" evidence="3">
    <location>
        <begin position="506"/>
        <end position="527"/>
    </location>
</feature>
<comment type="subcellular location">
    <subcellularLocation>
        <location evidence="1">Cell membrane</location>
        <topology evidence="1">Multi-pass membrane protein</topology>
    </subcellularLocation>
</comment>
<comment type="caution">
    <text evidence="4">The sequence shown here is derived from an EMBL/GenBank/DDBJ whole genome shotgun (WGS) entry which is preliminary data.</text>
</comment>
<dbReference type="AlphaFoldDB" id="A0AB34KQ31"/>
<dbReference type="GO" id="GO:0015087">
    <property type="term" value="F:cobalt ion transmembrane transporter activity"/>
    <property type="evidence" value="ECO:0007669"/>
    <property type="project" value="TreeGrafter"/>
</dbReference>
<dbReference type="Proteomes" id="UP000803884">
    <property type="component" value="Unassembled WGS sequence"/>
</dbReference>
<feature type="compositionally biased region" description="Basic residues" evidence="2">
    <location>
        <begin position="110"/>
        <end position="119"/>
    </location>
</feature>
<dbReference type="GO" id="GO:0000287">
    <property type="term" value="F:magnesium ion binding"/>
    <property type="evidence" value="ECO:0007669"/>
    <property type="project" value="TreeGrafter"/>
</dbReference>
<evidence type="ECO:0000256" key="3">
    <source>
        <dbReference type="SAM" id="Phobius"/>
    </source>
</evidence>
<accession>A0AB34KQ31</accession>
<keyword evidence="3" id="KW-0812">Transmembrane</keyword>
<keyword evidence="3" id="KW-0472">Membrane</keyword>
<gene>
    <name evidence="4" type="ORF">WHR41_05931</name>
</gene>
<sequence length="554" mass="63232">MSIVFENLDDDEIADELIDQTRDAATKNFILDFGEESAHVAFNLSHSSFEEVLDHERPANVNARWINIWYPQRQKQLIETLARLYDFSPRLLGLMCSDPMQPQVSASSHRPQRKARKLWKNSPHSSSTDTESSRGSDELSDHVSMISHESSRGGNIYRIANDLWHYSSIDFGRNYVCLGYNSLYGTKLTTSADDDCDVFDEGHLPHCHRVWTWLLLTTDKTVIGINEDPFPYASTNLLSPMQLRIFHETRRNQTNVFRSLSLIDSDPINARNPMTLLPLRSRLGDTREESAHRASDTPGLLLYYLFENWHNSYTLITRKESRYGTELSSLRRDMLAAPKLAHIDRLDRIGKELGVLRRHYEAYNRLIDRMLEPLAPTTASLENSRVVSNSSDSGSVDTVRGIGIVMEKRSMLGVSLSSPARVRFARLRDLMDLYALNEIEEYLKQKESLVSLNFSLLTLKESLDVEHLTRITLLLTKFTILFLPASLVMAYFSVPLGNMEYTVGQFWVAFSLVLVLSWAALMTFGFVSGSLQTGWLWRSTVKCGKGLVKWMARV</sequence>
<feature type="transmembrane region" description="Helical" evidence="3">
    <location>
        <begin position="471"/>
        <end position="494"/>
    </location>
</feature>
<evidence type="ECO:0000256" key="2">
    <source>
        <dbReference type="SAM" id="MobiDB-lite"/>
    </source>
</evidence>
<proteinExistence type="predicted"/>
<keyword evidence="5" id="KW-1185">Reference proteome</keyword>
<evidence type="ECO:0000313" key="4">
    <source>
        <dbReference type="EMBL" id="KAL1585370.1"/>
    </source>
</evidence>
<reference evidence="4 5" key="1">
    <citation type="journal article" date="2020" name="Microbiol. Resour. Announc.">
        <title>Draft Genome Sequence of a Cladosporium Species Isolated from the Mesophotic Ascidian Didemnum maculosum.</title>
        <authorList>
            <person name="Gioti A."/>
            <person name="Siaperas R."/>
            <person name="Nikolaivits E."/>
            <person name="Le Goff G."/>
            <person name="Ouazzani J."/>
            <person name="Kotoulas G."/>
            <person name="Topakas E."/>
        </authorList>
    </citation>
    <scope>NUCLEOTIDE SEQUENCE [LARGE SCALE GENOMIC DNA]</scope>
    <source>
        <strain evidence="4 5">TM138-S3</strain>
    </source>
</reference>
<protein>
    <recommendedName>
        <fullName evidence="6">ADP-ribosylation factor</fullName>
    </recommendedName>
</protein>
<feature type="region of interest" description="Disordered" evidence="2">
    <location>
        <begin position="102"/>
        <end position="141"/>
    </location>
</feature>
<keyword evidence="3" id="KW-1133">Transmembrane helix</keyword>
<dbReference type="RefSeq" id="XP_069228476.1">
    <property type="nucleotide sequence ID" value="XM_069374536.1"/>
</dbReference>
<dbReference type="GO" id="GO:0005886">
    <property type="term" value="C:plasma membrane"/>
    <property type="evidence" value="ECO:0007669"/>
    <property type="project" value="UniProtKB-SubCell"/>
</dbReference>
<dbReference type="PANTHER" id="PTHR46494">
    <property type="entry name" value="CORA FAMILY METAL ION TRANSPORTER (EUROFUNG)"/>
    <property type="match status" value="1"/>
</dbReference>
<dbReference type="SUPFAM" id="SSF143865">
    <property type="entry name" value="CorA soluble domain-like"/>
    <property type="match status" value="1"/>
</dbReference>
<dbReference type="GeneID" id="96007374"/>
<dbReference type="GO" id="GO:0015095">
    <property type="term" value="F:magnesium ion transmembrane transporter activity"/>
    <property type="evidence" value="ECO:0007669"/>
    <property type="project" value="TreeGrafter"/>
</dbReference>
<organism evidence="4 5">
    <name type="scientific">Cladosporium halotolerans</name>
    <dbReference type="NCBI Taxonomy" id="1052096"/>
    <lineage>
        <taxon>Eukaryota</taxon>
        <taxon>Fungi</taxon>
        <taxon>Dikarya</taxon>
        <taxon>Ascomycota</taxon>
        <taxon>Pezizomycotina</taxon>
        <taxon>Dothideomycetes</taxon>
        <taxon>Dothideomycetidae</taxon>
        <taxon>Cladosporiales</taxon>
        <taxon>Cladosporiaceae</taxon>
        <taxon>Cladosporium</taxon>
    </lineage>
</organism>
<evidence type="ECO:0008006" key="6">
    <source>
        <dbReference type="Google" id="ProtNLM"/>
    </source>
</evidence>
<evidence type="ECO:0000313" key="5">
    <source>
        <dbReference type="Proteomes" id="UP000803884"/>
    </source>
</evidence>
<dbReference type="PANTHER" id="PTHR46494:SF1">
    <property type="entry name" value="CORA FAMILY METAL ION TRANSPORTER (EUROFUNG)"/>
    <property type="match status" value="1"/>
</dbReference>
<dbReference type="GO" id="GO:0050897">
    <property type="term" value="F:cobalt ion binding"/>
    <property type="evidence" value="ECO:0007669"/>
    <property type="project" value="TreeGrafter"/>
</dbReference>